<comment type="caution">
    <text evidence="30">The sequence shown here is derived from an EMBL/GenBank/DDBJ whole genome shotgun (WGS) entry which is preliminary data.</text>
</comment>
<evidence type="ECO:0000256" key="26">
    <source>
        <dbReference type="PROSITE-ProRule" id="PRU10141"/>
    </source>
</evidence>
<evidence type="ECO:0000256" key="2">
    <source>
        <dbReference type="ARBA" id="ARBA00004389"/>
    </source>
</evidence>
<dbReference type="Pfam" id="PF08263">
    <property type="entry name" value="LRRNT_2"/>
    <property type="match status" value="1"/>
</dbReference>
<dbReference type="Proteomes" id="UP000636709">
    <property type="component" value="Unassembled WGS sequence"/>
</dbReference>
<dbReference type="PANTHER" id="PTHR27008:SF254">
    <property type="entry name" value="PROTEIN KINASE DOMAIN-CONTAINING PROTEIN"/>
    <property type="match status" value="1"/>
</dbReference>
<evidence type="ECO:0000256" key="15">
    <source>
        <dbReference type="ARBA" id="ARBA00022777"/>
    </source>
</evidence>
<evidence type="ECO:0000259" key="29">
    <source>
        <dbReference type="PROSITE" id="PS50011"/>
    </source>
</evidence>
<keyword evidence="16 26" id="KW-0067">ATP-binding</keyword>
<dbReference type="PROSITE" id="PS00107">
    <property type="entry name" value="PROTEIN_KINASE_ATP"/>
    <property type="match status" value="1"/>
</dbReference>
<evidence type="ECO:0000313" key="31">
    <source>
        <dbReference type="Proteomes" id="UP000636709"/>
    </source>
</evidence>
<dbReference type="GO" id="GO:0005524">
    <property type="term" value="F:ATP binding"/>
    <property type="evidence" value="ECO:0007669"/>
    <property type="project" value="UniProtKB-UniRule"/>
</dbReference>
<comment type="function">
    <text evidence="23">Receptor kinase that detects X.oryzae pv. oryzae protein Ax21 to promote innate immunity. Following X.oryzae pv. oryzae protein Ax21 detection, undergoes cleavage, releasing the processed protein kinase Xa21 chain.</text>
</comment>
<evidence type="ECO:0000256" key="19">
    <source>
        <dbReference type="ARBA" id="ARBA00023170"/>
    </source>
</evidence>
<dbReference type="EMBL" id="JACEFO010002063">
    <property type="protein sequence ID" value="KAF8686614.1"/>
    <property type="molecule type" value="Genomic_DNA"/>
</dbReference>
<dbReference type="FunFam" id="3.80.10.10:FF:000400">
    <property type="entry name" value="Nuclear pore complex protein NUP107"/>
    <property type="match status" value="1"/>
</dbReference>
<dbReference type="OrthoDB" id="676979at2759"/>
<evidence type="ECO:0000256" key="1">
    <source>
        <dbReference type="ARBA" id="ARBA00004162"/>
    </source>
</evidence>
<keyword evidence="20" id="KW-0325">Glycoprotein</keyword>
<dbReference type="FunFam" id="3.80.10.10:FF:001158">
    <property type="entry name" value="Leucine-rich repeat protein kinase family protein"/>
    <property type="match status" value="1"/>
</dbReference>
<keyword evidence="9" id="KW-0433">Leucine-rich repeat</keyword>
<sequence>MVGLSSVLTIATAASATGGGGGGDEAALLAFKAELTGGALTSWNGNVSFCSWEGVSCTRGRTPPRVVALDLLKGGLAGTLSAAIGNLTFLRALELGFNWLHGDVPASLGRLRRLRYLDLGYNAFSGEIPGNLTSCVAMEQMFLDANNLVGRIPAELGNTLTQLQVLRLGNNSLTGPIPTSLANMSSLWHLALGTNQLDGPIPPGLGGLAGLQYLDLAVNKLHGLVPLSMYNLSLLWSFHVEGNRLHGSIPDDIGSKFFPAMEDLSFANNRFTGGIPSSLSNLTTLTSLQLSTNGFTGLVPRDLGRLQRLQYLYMPYNLLEADDTAGWEFITSLANCSQLLQLSLGYNSFGGQLPNSMVNLSATLQYLYLSDCPSISGSIPQDIGNLVGLSILGLANTSISGMIPSSIGKLANLVQLGLYCARRLNWLAAYSNGLEGPVPASLGKLTKLYLLDLSANYRLNGSIPKEILLPSLSYSLNLSHNSFSGPLPPEVGNLINLNQLNLAGNQLSGRIPYTIGNCLVLESLMLDNVKGLQVLNLTMNKLSGRIPDALSSIAALQELYLAHNNLSGLIPSSLQKLASLHTFDASFNDLQGEVPNGGVFANLTDISVTGNSKLCGGIAQLHLAPCSPHTLSNSKKDRSKSLMISLTTTGAILLLVSVLVTIWRLKQRPKSQARPTIAEEGFQRVSYQALLRGTNGFSEFNLLGKGRYGSVYKCTLEGQDTPVAVKVFNLQQLGSSKSFQAECEALRRVRHRSLIKIITCCSSIDSHGQDFKALVIDLMPNGSLDGRLHPKYSIANNTLSLAQRLDIAVNVIDALDYLHNHCQPPIVHCDVKPSNILLTEDMSARLGDFGISRILLETADRTGQNSNSTIGIRGSIGYVAPEYGEGSPISTLGDVYSLGILLLEIFTGRSPTDDMLKESVDLHKFAEAVFPDRVLEIADPTIWVHNDANDEITRSKVQECLVSVVRIGISCSKQQPRERMPIQDAAMEMHAIRDANLMFSSSFAVEHGVLTGHASTFSK</sequence>
<dbReference type="GO" id="GO:0005886">
    <property type="term" value="C:plasma membrane"/>
    <property type="evidence" value="ECO:0007669"/>
    <property type="project" value="UniProtKB-SubCell"/>
</dbReference>
<evidence type="ECO:0000256" key="25">
    <source>
        <dbReference type="ARBA" id="ARBA00072040"/>
    </source>
</evidence>
<dbReference type="AlphaFoldDB" id="A0A835BB27"/>
<evidence type="ECO:0000256" key="20">
    <source>
        <dbReference type="ARBA" id="ARBA00023180"/>
    </source>
</evidence>
<evidence type="ECO:0000256" key="8">
    <source>
        <dbReference type="ARBA" id="ARBA00022553"/>
    </source>
</evidence>
<evidence type="ECO:0000256" key="13">
    <source>
        <dbReference type="ARBA" id="ARBA00022737"/>
    </source>
</evidence>
<dbReference type="InterPro" id="IPR000719">
    <property type="entry name" value="Prot_kinase_dom"/>
</dbReference>
<evidence type="ECO:0000256" key="24">
    <source>
        <dbReference type="ARBA" id="ARBA00056628"/>
    </source>
</evidence>
<feature type="binding site" evidence="26">
    <location>
        <position position="726"/>
    </location>
    <ligand>
        <name>ATP</name>
        <dbReference type="ChEBI" id="CHEBI:30616"/>
    </ligand>
</feature>
<dbReference type="InterPro" id="IPR008271">
    <property type="entry name" value="Ser/Thr_kinase_AS"/>
</dbReference>
<comment type="similarity">
    <text evidence="4">Belongs to the protein kinase superfamily. Ser/Thr protein kinase family.</text>
</comment>
<keyword evidence="18 27" id="KW-0472">Membrane</keyword>
<feature type="transmembrane region" description="Helical" evidence="27">
    <location>
        <begin position="642"/>
        <end position="665"/>
    </location>
</feature>
<dbReference type="PROSITE" id="PS00108">
    <property type="entry name" value="PROTEIN_KINASE_ST"/>
    <property type="match status" value="1"/>
</dbReference>
<protein>
    <recommendedName>
        <fullName evidence="25">Receptor kinase-like protein Xa21</fullName>
        <ecNumber evidence="5">2.7.11.1</ecNumber>
    </recommendedName>
</protein>
<evidence type="ECO:0000256" key="9">
    <source>
        <dbReference type="ARBA" id="ARBA00022614"/>
    </source>
</evidence>
<dbReference type="InterPro" id="IPR017441">
    <property type="entry name" value="Protein_kinase_ATP_BS"/>
</dbReference>
<evidence type="ECO:0000256" key="17">
    <source>
        <dbReference type="ARBA" id="ARBA00022989"/>
    </source>
</evidence>
<dbReference type="InterPro" id="IPR011009">
    <property type="entry name" value="Kinase-like_dom_sf"/>
</dbReference>
<gene>
    <name evidence="30" type="ORF">HU200_043440</name>
</gene>
<dbReference type="InterPro" id="IPR003591">
    <property type="entry name" value="Leu-rich_rpt_typical-subtyp"/>
</dbReference>
<keyword evidence="8" id="KW-0597">Phosphoprotein</keyword>
<evidence type="ECO:0000256" key="23">
    <source>
        <dbReference type="ARBA" id="ARBA00054320"/>
    </source>
</evidence>
<evidence type="ECO:0000256" key="4">
    <source>
        <dbReference type="ARBA" id="ARBA00008684"/>
    </source>
</evidence>
<comment type="catalytic activity">
    <reaction evidence="21">
        <text>L-threonyl-[protein] + ATP = O-phospho-L-threonyl-[protein] + ADP + H(+)</text>
        <dbReference type="Rhea" id="RHEA:46608"/>
        <dbReference type="Rhea" id="RHEA-COMP:11060"/>
        <dbReference type="Rhea" id="RHEA-COMP:11605"/>
        <dbReference type="ChEBI" id="CHEBI:15378"/>
        <dbReference type="ChEBI" id="CHEBI:30013"/>
        <dbReference type="ChEBI" id="CHEBI:30616"/>
        <dbReference type="ChEBI" id="CHEBI:61977"/>
        <dbReference type="ChEBI" id="CHEBI:456216"/>
        <dbReference type="EC" id="2.7.11.1"/>
    </reaction>
</comment>
<proteinExistence type="inferred from homology"/>
<comment type="function">
    <text evidence="24">The processed protein kinase Xa21 chain released by protein cleavage after X.oryzae pv. oryzae protein Ax21 detection translocates into the nucleus where it can bind and regulate WRKY62, a transcription factor. Confers resistance to the bacterial pathogen X.oryzae pv. oryzae (Xoo).</text>
</comment>
<evidence type="ECO:0000256" key="12">
    <source>
        <dbReference type="ARBA" id="ARBA00022729"/>
    </source>
</evidence>
<dbReference type="SUPFAM" id="SSF52058">
    <property type="entry name" value="L domain-like"/>
    <property type="match status" value="2"/>
</dbReference>
<keyword evidence="6" id="KW-1003">Cell membrane</keyword>
<dbReference type="SMART" id="SM00369">
    <property type="entry name" value="LRR_TYP"/>
    <property type="match status" value="7"/>
</dbReference>
<feature type="chain" id="PRO_5032884381" description="Receptor kinase-like protein Xa21" evidence="28">
    <location>
        <begin position="17"/>
        <end position="1019"/>
    </location>
</feature>
<keyword evidence="17 27" id="KW-1133">Transmembrane helix</keyword>
<evidence type="ECO:0000256" key="16">
    <source>
        <dbReference type="ARBA" id="ARBA00022840"/>
    </source>
</evidence>
<comment type="catalytic activity">
    <reaction evidence="22">
        <text>L-seryl-[protein] + ATP = O-phospho-L-seryl-[protein] + ADP + H(+)</text>
        <dbReference type="Rhea" id="RHEA:17989"/>
        <dbReference type="Rhea" id="RHEA-COMP:9863"/>
        <dbReference type="Rhea" id="RHEA-COMP:11604"/>
        <dbReference type="ChEBI" id="CHEBI:15378"/>
        <dbReference type="ChEBI" id="CHEBI:29999"/>
        <dbReference type="ChEBI" id="CHEBI:30616"/>
        <dbReference type="ChEBI" id="CHEBI:83421"/>
        <dbReference type="ChEBI" id="CHEBI:456216"/>
        <dbReference type="EC" id="2.7.11.1"/>
    </reaction>
</comment>
<keyword evidence="13" id="KW-0677">Repeat</keyword>
<dbReference type="SUPFAM" id="SSF56112">
    <property type="entry name" value="Protein kinase-like (PK-like)"/>
    <property type="match status" value="1"/>
</dbReference>
<evidence type="ECO:0000256" key="22">
    <source>
        <dbReference type="ARBA" id="ARBA00048679"/>
    </source>
</evidence>
<accession>A0A835BB27</accession>
<feature type="signal peptide" evidence="28">
    <location>
        <begin position="1"/>
        <end position="16"/>
    </location>
</feature>
<keyword evidence="15" id="KW-0418">Kinase</keyword>
<reference evidence="30" key="1">
    <citation type="submission" date="2020-07" db="EMBL/GenBank/DDBJ databases">
        <title>Genome sequence and genetic diversity analysis of an under-domesticated orphan crop, white fonio (Digitaria exilis).</title>
        <authorList>
            <person name="Bennetzen J.L."/>
            <person name="Chen S."/>
            <person name="Ma X."/>
            <person name="Wang X."/>
            <person name="Yssel A.E.J."/>
            <person name="Chaluvadi S.R."/>
            <person name="Johnson M."/>
            <person name="Gangashetty P."/>
            <person name="Hamidou F."/>
            <person name="Sanogo M.D."/>
            <person name="Zwaenepoel A."/>
            <person name="Wallace J."/>
            <person name="Van De Peer Y."/>
            <person name="Van Deynze A."/>
        </authorList>
    </citation>
    <scope>NUCLEOTIDE SEQUENCE</scope>
    <source>
        <tissue evidence="30">Leaves</tissue>
    </source>
</reference>
<dbReference type="Gene3D" id="3.30.200.20">
    <property type="entry name" value="Phosphorylase Kinase, domain 1"/>
    <property type="match status" value="1"/>
</dbReference>
<dbReference type="InterPro" id="IPR013210">
    <property type="entry name" value="LRR_N_plant-typ"/>
</dbReference>
<dbReference type="InterPro" id="IPR051809">
    <property type="entry name" value="Plant_receptor-like_S/T_kinase"/>
</dbReference>
<dbReference type="Pfam" id="PF00560">
    <property type="entry name" value="LRR_1"/>
    <property type="match status" value="5"/>
</dbReference>
<dbReference type="Pfam" id="PF13855">
    <property type="entry name" value="LRR_8"/>
    <property type="match status" value="2"/>
</dbReference>
<evidence type="ECO:0000256" key="21">
    <source>
        <dbReference type="ARBA" id="ARBA00047899"/>
    </source>
</evidence>
<dbReference type="Gene3D" id="3.80.10.10">
    <property type="entry name" value="Ribonuclease Inhibitor"/>
    <property type="match status" value="4"/>
</dbReference>
<dbReference type="GO" id="GO:0005789">
    <property type="term" value="C:endoplasmic reticulum membrane"/>
    <property type="evidence" value="ECO:0007669"/>
    <property type="project" value="UniProtKB-SubCell"/>
</dbReference>
<keyword evidence="19" id="KW-0675">Receptor</keyword>
<evidence type="ECO:0000256" key="5">
    <source>
        <dbReference type="ARBA" id="ARBA00012513"/>
    </source>
</evidence>
<dbReference type="SMART" id="SM00220">
    <property type="entry name" value="S_TKc"/>
    <property type="match status" value="1"/>
</dbReference>
<dbReference type="Pfam" id="PF00069">
    <property type="entry name" value="Pkinase"/>
    <property type="match status" value="1"/>
</dbReference>
<dbReference type="FunFam" id="3.80.10.10:FF:000288">
    <property type="entry name" value="LRR receptor-like serine/threonine-protein kinase EFR"/>
    <property type="match status" value="1"/>
</dbReference>
<dbReference type="FunFam" id="3.30.200.20:FF:000432">
    <property type="entry name" value="LRR receptor-like serine/threonine-protein kinase EFR"/>
    <property type="match status" value="1"/>
</dbReference>
<dbReference type="InterPro" id="IPR032675">
    <property type="entry name" value="LRR_dom_sf"/>
</dbReference>
<keyword evidence="12 28" id="KW-0732">Signal</keyword>
<evidence type="ECO:0000256" key="27">
    <source>
        <dbReference type="SAM" id="Phobius"/>
    </source>
</evidence>
<evidence type="ECO:0000313" key="30">
    <source>
        <dbReference type="EMBL" id="KAF8686614.1"/>
    </source>
</evidence>
<organism evidence="30 31">
    <name type="scientific">Digitaria exilis</name>
    <dbReference type="NCBI Taxonomy" id="1010633"/>
    <lineage>
        <taxon>Eukaryota</taxon>
        <taxon>Viridiplantae</taxon>
        <taxon>Streptophyta</taxon>
        <taxon>Embryophyta</taxon>
        <taxon>Tracheophyta</taxon>
        <taxon>Spermatophyta</taxon>
        <taxon>Magnoliopsida</taxon>
        <taxon>Liliopsida</taxon>
        <taxon>Poales</taxon>
        <taxon>Poaceae</taxon>
        <taxon>PACMAD clade</taxon>
        <taxon>Panicoideae</taxon>
        <taxon>Panicodae</taxon>
        <taxon>Paniceae</taxon>
        <taxon>Anthephorinae</taxon>
        <taxon>Digitaria</taxon>
    </lineage>
</organism>
<dbReference type="PANTHER" id="PTHR27008">
    <property type="entry name" value="OS04G0122200 PROTEIN"/>
    <property type="match status" value="1"/>
</dbReference>
<dbReference type="EC" id="2.7.11.1" evidence="5"/>
<evidence type="ECO:0000256" key="28">
    <source>
        <dbReference type="SAM" id="SignalP"/>
    </source>
</evidence>
<keyword evidence="11 27" id="KW-0812">Transmembrane</keyword>
<keyword evidence="10" id="KW-0808">Transferase</keyword>
<evidence type="ECO:0000256" key="11">
    <source>
        <dbReference type="ARBA" id="ARBA00022692"/>
    </source>
</evidence>
<dbReference type="GO" id="GO:0004674">
    <property type="term" value="F:protein serine/threonine kinase activity"/>
    <property type="evidence" value="ECO:0007669"/>
    <property type="project" value="UniProtKB-KW"/>
</dbReference>
<evidence type="ECO:0000256" key="10">
    <source>
        <dbReference type="ARBA" id="ARBA00022679"/>
    </source>
</evidence>
<dbReference type="PROSITE" id="PS50011">
    <property type="entry name" value="PROTEIN_KINASE_DOM"/>
    <property type="match status" value="1"/>
</dbReference>
<keyword evidence="14 26" id="KW-0547">Nucleotide-binding</keyword>
<feature type="domain" description="Protein kinase" evidence="29">
    <location>
        <begin position="697"/>
        <end position="993"/>
    </location>
</feature>
<dbReference type="Gene3D" id="1.10.510.10">
    <property type="entry name" value="Transferase(Phosphotransferase) domain 1"/>
    <property type="match status" value="1"/>
</dbReference>
<dbReference type="FunFam" id="1.10.510.10:FF:000358">
    <property type="entry name" value="Putative leucine-rich repeat receptor-like serine/threonine-protein kinase"/>
    <property type="match status" value="1"/>
</dbReference>
<dbReference type="InterPro" id="IPR001611">
    <property type="entry name" value="Leu-rich_rpt"/>
</dbReference>
<evidence type="ECO:0000256" key="6">
    <source>
        <dbReference type="ARBA" id="ARBA00022475"/>
    </source>
</evidence>
<evidence type="ECO:0000256" key="18">
    <source>
        <dbReference type="ARBA" id="ARBA00023136"/>
    </source>
</evidence>
<keyword evidence="31" id="KW-1185">Reference proteome</keyword>
<evidence type="ECO:0000256" key="7">
    <source>
        <dbReference type="ARBA" id="ARBA00022527"/>
    </source>
</evidence>
<keyword evidence="7" id="KW-0723">Serine/threonine-protein kinase</keyword>
<evidence type="ECO:0000256" key="14">
    <source>
        <dbReference type="ARBA" id="ARBA00022741"/>
    </source>
</evidence>
<evidence type="ECO:0000256" key="3">
    <source>
        <dbReference type="ARBA" id="ARBA00004479"/>
    </source>
</evidence>
<comment type="subcellular location">
    <subcellularLocation>
        <location evidence="1">Cell membrane</location>
        <topology evidence="1">Single-pass membrane protein</topology>
    </subcellularLocation>
    <subcellularLocation>
        <location evidence="2">Endoplasmic reticulum membrane</location>
        <topology evidence="2">Single-pass membrane protein</topology>
    </subcellularLocation>
    <subcellularLocation>
        <location evidence="3">Membrane</location>
        <topology evidence="3">Single-pass type I membrane protein</topology>
    </subcellularLocation>
</comment>
<name>A0A835BB27_9POAL</name>